<organism evidence="22 23">
    <name type="scientific">Rasamsonia emersonii (strain ATCC 16479 / CBS 393.64 / IMI 116815)</name>
    <dbReference type="NCBI Taxonomy" id="1408163"/>
    <lineage>
        <taxon>Eukaryota</taxon>
        <taxon>Fungi</taxon>
        <taxon>Dikarya</taxon>
        <taxon>Ascomycota</taxon>
        <taxon>Pezizomycotina</taxon>
        <taxon>Eurotiomycetes</taxon>
        <taxon>Eurotiomycetidae</taxon>
        <taxon>Eurotiales</taxon>
        <taxon>Trichocomaceae</taxon>
        <taxon>Rasamsonia</taxon>
    </lineage>
</organism>
<dbReference type="GO" id="GO:0003735">
    <property type="term" value="F:structural constituent of ribosome"/>
    <property type="evidence" value="ECO:0007669"/>
    <property type="project" value="InterPro"/>
</dbReference>
<dbReference type="InterPro" id="IPR033599">
    <property type="entry name" value="TAF1B/Rrn7"/>
</dbReference>
<dbReference type="GO" id="GO:0070860">
    <property type="term" value="C:RNA polymerase I core factor complex"/>
    <property type="evidence" value="ECO:0007669"/>
    <property type="project" value="InterPro"/>
</dbReference>
<dbReference type="InterPro" id="IPR019954">
    <property type="entry name" value="Ubiquitin_CS"/>
</dbReference>
<dbReference type="InterPro" id="IPR021752">
    <property type="entry name" value="TF_Rrn7_Zf"/>
</dbReference>
<evidence type="ECO:0000256" key="8">
    <source>
        <dbReference type="ARBA" id="ARBA00022499"/>
    </source>
</evidence>
<evidence type="ECO:0000256" key="14">
    <source>
        <dbReference type="ARBA" id="ARBA00023125"/>
    </source>
</evidence>
<dbReference type="SUPFAM" id="SSF54236">
    <property type="entry name" value="Ubiquitin-like"/>
    <property type="match status" value="1"/>
</dbReference>
<dbReference type="InterPro" id="IPR011332">
    <property type="entry name" value="Ribosomal_zn-bd"/>
</dbReference>
<dbReference type="GO" id="GO:0000055">
    <property type="term" value="P:ribosomal large subunit export from nucleus"/>
    <property type="evidence" value="ECO:0007669"/>
    <property type="project" value="UniProtKB-ARBA"/>
</dbReference>
<dbReference type="SMART" id="SM01377">
    <property type="entry name" value="Ribosomal_L40e"/>
    <property type="match status" value="1"/>
</dbReference>
<evidence type="ECO:0000259" key="21">
    <source>
        <dbReference type="PROSITE" id="PS50053"/>
    </source>
</evidence>
<dbReference type="InterPro" id="IPR000626">
    <property type="entry name" value="Ubiquitin-like_dom"/>
</dbReference>
<keyword evidence="8" id="KW-1017">Isopeptide bond</keyword>
<keyword evidence="10" id="KW-0863">Zinc-finger</keyword>
<dbReference type="Pfam" id="PF00240">
    <property type="entry name" value="ubiquitin"/>
    <property type="match status" value="1"/>
</dbReference>
<feature type="region of interest" description="Disordered" evidence="20">
    <location>
        <begin position="440"/>
        <end position="464"/>
    </location>
</feature>
<dbReference type="EMBL" id="LASV01000342">
    <property type="protein sequence ID" value="KKA19507.1"/>
    <property type="molecule type" value="Genomic_DNA"/>
</dbReference>
<comment type="subunit">
    <text evidence="18">Part of the 60S ribosomal subunit.</text>
</comment>
<dbReference type="PROSITE" id="PS50053">
    <property type="entry name" value="UBIQUITIN_2"/>
    <property type="match status" value="1"/>
</dbReference>
<keyword evidence="14" id="KW-0238">DNA-binding</keyword>
<keyword evidence="15" id="KW-0804">Transcription</keyword>
<keyword evidence="16" id="KW-0539">Nucleus</keyword>
<feature type="domain" description="Ubiquitin-like" evidence="21">
    <location>
        <begin position="620"/>
        <end position="695"/>
    </location>
</feature>
<evidence type="ECO:0000256" key="5">
    <source>
        <dbReference type="ARBA" id="ARBA00008373"/>
    </source>
</evidence>
<dbReference type="GO" id="GO:0005737">
    <property type="term" value="C:cytoplasm"/>
    <property type="evidence" value="ECO:0007669"/>
    <property type="project" value="UniProtKB-SubCell"/>
</dbReference>
<dbReference type="GO" id="GO:0005840">
    <property type="term" value="C:ribosome"/>
    <property type="evidence" value="ECO:0007669"/>
    <property type="project" value="UniProtKB-KW"/>
</dbReference>
<dbReference type="Pfam" id="PF11781">
    <property type="entry name" value="Zn_ribbon_RRN7"/>
    <property type="match status" value="1"/>
</dbReference>
<keyword evidence="17" id="KW-0687">Ribonucleoprotein</keyword>
<dbReference type="Gene3D" id="3.10.20.90">
    <property type="entry name" value="Phosphatidylinositol 3-kinase Catalytic Subunit, Chain A, domain 1"/>
    <property type="match status" value="1"/>
</dbReference>
<evidence type="ECO:0000256" key="11">
    <source>
        <dbReference type="ARBA" id="ARBA00022833"/>
    </source>
</evidence>
<evidence type="ECO:0000256" key="4">
    <source>
        <dbReference type="ARBA" id="ARBA00006899"/>
    </source>
</evidence>
<dbReference type="Gene3D" id="4.10.1060.50">
    <property type="match status" value="1"/>
</dbReference>
<dbReference type="GO" id="GO:0001164">
    <property type="term" value="F:RNA polymerase I core promoter sequence-specific DNA binding"/>
    <property type="evidence" value="ECO:0007669"/>
    <property type="project" value="InterPro"/>
</dbReference>
<comment type="similarity">
    <text evidence="5">In the N-terminal section; belongs to the ubiquitin family.</text>
</comment>
<dbReference type="Pfam" id="PF20644">
    <property type="entry name" value="Rrn7_cyclin_N"/>
    <property type="match status" value="1"/>
</dbReference>
<reference evidence="22 23" key="1">
    <citation type="submission" date="2015-04" db="EMBL/GenBank/DDBJ databases">
        <authorList>
            <person name="Heijne W.H."/>
            <person name="Fedorova N.D."/>
            <person name="Nierman W.C."/>
            <person name="Vollebregt A.W."/>
            <person name="Zhao Z."/>
            <person name="Wu L."/>
            <person name="Kumar M."/>
            <person name="Stam H."/>
            <person name="van den Berg M.A."/>
            <person name="Pel H.J."/>
        </authorList>
    </citation>
    <scope>NUCLEOTIDE SEQUENCE [LARGE SCALE GENOMIC DNA]</scope>
    <source>
        <strain evidence="22 23">CBS 393.64</strain>
    </source>
</reference>
<dbReference type="InterPro" id="IPR038587">
    <property type="entry name" value="Ribosomal_eL40_sf"/>
</dbReference>
<dbReference type="GO" id="GO:0008270">
    <property type="term" value="F:zinc ion binding"/>
    <property type="evidence" value="ECO:0007669"/>
    <property type="project" value="UniProtKB-KW"/>
</dbReference>
<dbReference type="InterPro" id="IPR019956">
    <property type="entry name" value="Ubiquitin_dom"/>
</dbReference>
<keyword evidence="13" id="KW-0805">Transcription regulation</keyword>
<dbReference type="PANTHER" id="PTHR31576">
    <property type="entry name" value="TATA BOX-BINDING PROTEIN-ASSOCIATED FACTOR RNA POLYMERASE I SUBUNIT B"/>
    <property type="match status" value="1"/>
</dbReference>
<evidence type="ECO:0000256" key="2">
    <source>
        <dbReference type="ARBA" id="ARBA00004496"/>
    </source>
</evidence>
<evidence type="ECO:0000256" key="18">
    <source>
        <dbReference type="ARBA" id="ARBA00035124"/>
    </source>
</evidence>
<evidence type="ECO:0000256" key="13">
    <source>
        <dbReference type="ARBA" id="ARBA00023015"/>
    </source>
</evidence>
<comment type="function">
    <text evidence="19">Component of the ribosome, a large ribonucleoprotein complex responsible for the synthesis of proteins in the cell. The small ribosomal subunit (SSU) binds messenger RNAs (mRNAs) and translates the encoded message by selecting cognate aminoacyl-transfer RNA (tRNA) molecules. The large subunit (LSU) contains the ribosomal catalytic site termed the peptidyl transferase center (PTC), which catalyzes the formation of peptide bonds, thereby polymerizing the amino acids delivered by tRNAs into a polypeptide chain. The nascent polypeptides leave the ribosome through a tunnel in the LSU and interact with protein factors that function in enzymatic processing, targeting, and the membrane insertion of nascent chains at the exit of the ribosomal tunnel. eL40 is essential for translation of a subset of cellular transcripts, including stress response transcripts, such as DDR2.</text>
</comment>
<dbReference type="InterPro" id="IPR029071">
    <property type="entry name" value="Ubiquitin-like_domsf"/>
</dbReference>
<evidence type="ECO:0000256" key="17">
    <source>
        <dbReference type="ARBA" id="ARBA00023274"/>
    </source>
</evidence>
<dbReference type="RefSeq" id="XP_013326119.1">
    <property type="nucleotide sequence ID" value="XM_013470665.1"/>
</dbReference>
<sequence length="747" mass="85402">MEYVTRGVCGQEGCRETRYYLDNGLWFCRRGHQQEGRQIEEDAEDFGQIGRTNRVKKAAAEKIQKTYRGRQAYRLFIQAYQLILWKQCHALVHKQGFPADIETVVRDLWALRLRALSDKFDDSVEDDESTQLFSSQPADTAEADTGQPFHTRKASDTPRLVETLALCYLGALLLRLPVSVGDIHRFAMREEIPFIRAVKSVPREMRDRLPQGYLAGLDTPTLLNSERLHRVVGEMIIVYNRDFGVSFPPLNAPLMLFEYIRQLALPLEIYVAVNRLQRMVGFTYSFPLSDRRSLRYLALPEAQLVSLIVVATKLLFPFDELKRYPTSASEPAAQVLDWKLWAHTQKLFDNKEFAGGRLPRGKEILVDEKDVFKMTTQQLDDYLDWYENSWLDSRVSNPLADMFPTGRTGVEGPAEPAVKIDEEDIDAKLRTVISQLRPAKVVSPEDATNGDGEQDDDSIPRPGSSYRFYRTESSLPETARVFYETAARLSGLSLDSLIRAVFQTELKVQQWQEDQRRAEYHGEHVMRDATRGTEASADDMEAEQANDLWEWYIQLTSRLSSSLSQSVKRETKEDQNTMLMVATYTIANTITTLWIRISNLKLIQIQVALRDDDEKLTGSVHSFVKTLTGKTITLDVESSDTIDNVKAKIQDKEGIPPDQQRLIFAGKQLEDGRTLSDYNIQKESTLHLVLRLRGGIIEPSLKALASKYNCEKSICRKCYARLPPRATNCRKRKCGHSNQLRPKKKLK</sequence>
<evidence type="ECO:0000256" key="12">
    <source>
        <dbReference type="ARBA" id="ARBA00022980"/>
    </source>
</evidence>
<dbReference type="Proteomes" id="UP000053958">
    <property type="component" value="Unassembled WGS sequence"/>
</dbReference>
<dbReference type="SUPFAM" id="SSF57829">
    <property type="entry name" value="Zn-binding ribosomal proteins"/>
    <property type="match status" value="1"/>
</dbReference>
<evidence type="ECO:0000256" key="16">
    <source>
        <dbReference type="ARBA" id="ARBA00023242"/>
    </source>
</evidence>
<comment type="subcellular location">
    <subcellularLocation>
        <location evidence="2">Cytoplasm</location>
    </subcellularLocation>
    <subcellularLocation>
        <location evidence="3">Nucleus</location>
        <location evidence="3">Nucleolus</location>
    </subcellularLocation>
</comment>
<feature type="region of interest" description="Disordered" evidence="20">
    <location>
        <begin position="127"/>
        <end position="154"/>
    </location>
</feature>
<evidence type="ECO:0000256" key="1">
    <source>
        <dbReference type="ARBA" id="ARBA00002241"/>
    </source>
</evidence>
<keyword evidence="9" id="KW-0479">Metal-binding</keyword>
<dbReference type="InterPro" id="IPR048538">
    <property type="entry name" value="Rrn7_cyclin_C"/>
</dbReference>
<evidence type="ECO:0000313" key="22">
    <source>
        <dbReference type="EMBL" id="KKA19507.1"/>
    </source>
</evidence>
<evidence type="ECO:0000256" key="10">
    <source>
        <dbReference type="ARBA" id="ARBA00022771"/>
    </source>
</evidence>
<evidence type="ECO:0000256" key="3">
    <source>
        <dbReference type="ARBA" id="ARBA00004604"/>
    </source>
</evidence>
<dbReference type="FunFam" id="3.10.20.90:FF:000014">
    <property type="entry name" value="Ubiquitin-60S ribosomal L40 fusion"/>
    <property type="match status" value="1"/>
</dbReference>
<dbReference type="GO" id="GO:0006412">
    <property type="term" value="P:translation"/>
    <property type="evidence" value="ECO:0007669"/>
    <property type="project" value="InterPro"/>
</dbReference>
<comment type="similarity">
    <text evidence="6">In the C-terminal section; belongs to the eukaryotic ribosomal protein eL40 family.</text>
</comment>
<keyword evidence="7" id="KW-0963">Cytoplasm</keyword>
<name>A0A0F4YMJ6_RASE3</name>
<dbReference type="GO" id="GO:1990904">
    <property type="term" value="C:ribonucleoprotein complex"/>
    <property type="evidence" value="ECO:0007669"/>
    <property type="project" value="UniProtKB-KW"/>
</dbReference>
<dbReference type="PANTHER" id="PTHR31576:SF2">
    <property type="entry name" value="TATA BOX-BINDING PROTEIN-ASSOCIATED FACTOR RNA POLYMERASE I SUBUNIT B"/>
    <property type="match status" value="1"/>
</dbReference>
<evidence type="ECO:0000256" key="6">
    <source>
        <dbReference type="ARBA" id="ARBA00010570"/>
    </source>
</evidence>
<keyword evidence="11" id="KW-0862">Zinc</keyword>
<dbReference type="AlphaFoldDB" id="A0A0F4YMJ6"/>
<dbReference type="PRINTS" id="PR00348">
    <property type="entry name" value="UBIQUITIN"/>
</dbReference>
<gene>
    <name evidence="22" type="ORF">T310_6514</name>
</gene>
<dbReference type="Pfam" id="PF20645">
    <property type="entry name" value="Rrn7_cyclin_C"/>
    <property type="match status" value="1"/>
</dbReference>
<dbReference type="GO" id="GO:0016567">
    <property type="term" value="P:protein ubiquitination"/>
    <property type="evidence" value="ECO:0007669"/>
    <property type="project" value="UniProtKB-ARBA"/>
</dbReference>
<dbReference type="CDD" id="cd01803">
    <property type="entry name" value="Ubl_ubiquitin"/>
    <property type="match status" value="1"/>
</dbReference>
<dbReference type="PROSITE" id="PS00299">
    <property type="entry name" value="UBIQUITIN_1"/>
    <property type="match status" value="1"/>
</dbReference>
<comment type="similarity">
    <text evidence="4">Belongs to the RRN7/TAF1B family.</text>
</comment>
<dbReference type="GO" id="GO:0042790">
    <property type="term" value="P:nucleolar large rRNA transcription by RNA polymerase I"/>
    <property type="evidence" value="ECO:0007669"/>
    <property type="project" value="TreeGrafter"/>
</dbReference>
<comment type="caution">
    <text evidence="22">The sequence shown here is derived from an EMBL/GenBank/DDBJ whole genome shotgun (WGS) entry which is preliminary data.</text>
</comment>
<evidence type="ECO:0000256" key="9">
    <source>
        <dbReference type="ARBA" id="ARBA00022723"/>
    </source>
</evidence>
<dbReference type="FunFam" id="4.10.1060.50:FF:000001">
    <property type="entry name" value="ubiquitin-60S ribosomal protein L40"/>
    <property type="match status" value="1"/>
</dbReference>
<evidence type="ECO:0000256" key="19">
    <source>
        <dbReference type="ARBA" id="ARBA00045962"/>
    </source>
</evidence>
<proteinExistence type="inferred from homology"/>
<dbReference type="GeneID" id="25318816"/>
<dbReference type="InterPro" id="IPR048540">
    <property type="entry name" value="Rrn7_cyclin_N"/>
</dbReference>
<keyword evidence="12" id="KW-0689">Ribosomal protein</keyword>
<evidence type="ECO:0000313" key="23">
    <source>
        <dbReference type="Proteomes" id="UP000053958"/>
    </source>
</evidence>
<protein>
    <recommendedName>
        <fullName evidence="21">Ubiquitin-like domain-containing protein</fullName>
    </recommendedName>
</protein>
<evidence type="ECO:0000256" key="7">
    <source>
        <dbReference type="ARBA" id="ARBA00022490"/>
    </source>
</evidence>
<evidence type="ECO:0000256" key="15">
    <source>
        <dbReference type="ARBA" id="ARBA00023163"/>
    </source>
</evidence>
<dbReference type="InterPro" id="IPR001975">
    <property type="entry name" value="Ribosomal_eL40_dom"/>
</dbReference>
<comment type="function">
    <text evidence="1">Component of the 60S subunit of the ribosome.</text>
</comment>
<dbReference type="OrthoDB" id="428577at2759"/>
<dbReference type="SMART" id="SM00213">
    <property type="entry name" value="UBQ"/>
    <property type="match status" value="1"/>
</dbReference>
<evidence type="ECO:0000256" key="20">
    <source>
        <dbReference type="SAM" id="MobiDB-lite"/>
    </source>
</evidence>
<dbReference type="STRING" id="1408163.A0A0F4YMJ6"/>
<accession>A0A0F4YMJ6</accession>
<dbReference type="Pfam" id="PF01020">
    <property type="entry name" value="Ribosomal_L40e"/>
    <property type="match status" value="1"/>
</dbReference>
<keyword evidence="23" id="KW-1185">Reference proteome</keyword>